<evidence type="ECO:0000259" key="2">
    <source>
        <dbReference type="Pfam" id="PF06812"/>
    </source>
</evidence>
<evidence type="ECO:0000313" key="4">
    <source>
        <dbReference type="Proteomes" id="UP000430120"/>
    </source>
</evidence>
<dbReference type="PANTHER" id="PTHR37951">
    <property type="entry name" value="CYTOPLASMIC PROTEIN-RELATED"/>
    <property type="match status" value="1"/>
</dbReference>
<organism evidence="3 4">
    <name type="scientific">Ideonella dechloratans</name>
    <dbReference type="NCBI Taxonomy" id="36863"/>
    <lineage>
        <taxon>Bacteria</taxon>
        <taxon>Pseudomonadati</taxon>
        <taxon>Pseudomonadota</taxon>
        <taxon>Betaproteobacteria</taxon>
        <taxon>Burkholderiales</taxon>
        <taxon>Sphaerotilaceae</taxon>
        <taxon>Ideonella</taxon>
    </lineage>
</organism>
<name>A0A643FH12_IDEDE</name>
<dbReference type="AlphaFoldDB" id="A0A643FH12"/>
<sequence>MDLEDLLAPISEAAPGGSDMSLSPEVDAIQELRRQDDPTLDQGEWVAHLKVADWPGVARACEQLLRQQSKDLRVAGWYAEALAHTQGFEGLARGVTLCAQLLERFWNDLHPFIEDGDLEPRVGNLRWLSSKVEEQARRISLLPRAALGGRPVSLLDVEAARARRLAGEPEPAANANPAEAPPGLDAIVRGLAQAGLRAHEAQLEAVASAVAAWARLTSLADQALGAEAPSFADARRALESAQDALQRLARDAGLNGPGAAAAETPVPGADDAPSPLSAPAPLQRAVAGPIQSRAQALEQLRQVAEYFRVTEPHSPVAYLADKAARWGTMPLHDWLRTVVKDQGALAHVEELLGVERRDEPGY</sequence>
<dbReference type="PANTHER" id="PTHR37951:SF1">
    <property type="entry name" value="TYPE VI SECRETION SYSTEM COMPONENT TSSA1"/>
    <property type="match status" value="1"/>
</dbReference>
<feature type="domain" description="ImpA N-terminal" evidence="2">
    <location>
        <begin position="7"/>
        <end position="129"/>
    </location>
</feature>
<dbReference type="Pfam" id="PF06812">
    <property type="entry name" value="ImpA_N"/>
    <property type="match status" value="1"/>
</dbReference>
<comment type="caution">
    <text evidence="3">The sequence shown here is derived from an EMBL/GenBank/DDBJ whole genome shotgun (WGS) entry which is preliminary data.</text>
</comment>
<dbReference type="InterPro" id="IPR017740">
    <property type="entry name" value="TssA-like"/>
</dbReference>
<dbReference type="OrthoDB" id="9771118at2"/>
<evidence type="ECO:0000313" key="3">
    <source>
        <dbReference type="EMBL" id="KAB0585134.1"/>
    </source>
</evidence>
<protein>
    <submittedName>
        <fullName evidence="3">Type VI secretion system protein TssA</fullName>
    </submittedName>
</protein>
<keyword evidence="4" id="KW-1185">Reference proteome</keyword>
<dbReference type="EMBL" id="VZPB01000002">
    <property type="protein sequence ID" value="KAB0585134.1"/>
    <property type="molecule type" value="Genomic_DNA"/>
</dbReference>
<accession>A0A643FH12</accession>
<evidence type="ECO:0000256" key="1">
    <source>
        <dbReference type="SAM" id="MobiDB-lite"/>
    </source>
</evidence>
<proteinExistence type="predicted"/>
<feature type="compositionally biased region" description="Low complexity" evidence="1">
    <location>
        <begin position="269"/>
        <end position="280"/>
    </location>
</feature>
<dbReference type="NCBIfam" id="TIGR03363">
    <property type="entry name" value="VI_chp_8"/>
    <property type="match status" value="1"/>
</dbReference>
<dbReference type="RefSeq" id="WP_151122119.1">
    <property type="nucleotide sequence ID" value="NZ_CP088081.1"/>
</dbReference>
<reference evidence="3 4" key="1">
    <citation type="submission" date="2019-09" db="EMBL/GenBank/DDBJ databases">
        <title>Draft genome sequences of 48 bacterial type strains from the CCUG.</title>
        <authorList>
            <person name="Tunovic T."/>
            <person name="Pineiro-Iglesias B."/>
            <person name="Unosson C."/>
            <person name="Inganas E."/>
            <person name="Ohlen M."/>
            <person name="Cardew S."/>
            <person name="Jensie-Markopoulos S."/>
            <person name="Salva-Serra F."/>
            <person name="Jaen-Luchoro D."/>
            <person name="Karlsson R."/>
            <person name="Svensson-Stadler L."/>
            <person name="Chun J."/>
            <person name="Moore E."/>
        </authorList>
    </citation>
    <scope>NUCLEOTIDE SEQUENCE [LARGE SCALE GENOMIC DNA]</scope>
    <source>
        <strain evidence="3 4">CCUG 30977</strain>
    </source>
</reference>
<feature type="region of interest" description="Disordered" evidence="1">
    <location>
        <begin position="255"/>
        <end position="280"/>
    </location>
</feature>
<gene>
    <name evidence="3" type="primary">tssA</name>
    <name evidence="3" type="ORF">F7Q92_01190</name>
</gene>
<feature type="region of interest" description="Disordered" evidence="1">
    <location>
        <begin position="1"/>
        <end position="22"/>
    </location>
</feature>
<dbReference type="Proteomes" id="UP000430120">
    <property type="component" value="Unassembled WGS sequence"/>
</dbReference>
<dbReference type="InterPro" id="IPR010657">
    <property type="entry name" value="ImpA_N"/>
</dbReference>